<dbReference type="PRINTS" id="PR00958">
    <property type="entry name" value="HOMSERKINASE"/>
</dbReference>
<keyword evidence="16" id="KW-1185">Reference proteome</keyword>
<organism evidence="15 16">
    <name type="scientific">Gordonia alkaliphila</name>
    <dbReference type="NCBI Taxonomy" id="1053547"/>
    <lineage>
        <taxon>Bacteria</taxon>
        <taxon>Bacillati</taxon>
        <taxon>Actinomycetota</taxon>
        <taxon>Actinomycetes</taxon>
        <taxon>Mycobacteriales</taxon>
        <taxon>Gordoniaceae</taxon>
        <taxon>Gordonia</taxon>
    </lineage>
</organism>
<dbReference type="SUPFAM" id="SSF54211">
    <property type="entry name" value="Ribosomal protein S5 domain 2-like"/>
    <property type="match status" value="1"/>
</dbReference>
<comment type="subcellular location">
    <subcellularLocation>
        <location evidence="13">Cytoplasm</location>
    </subcellularLocation>
</comment>
<dbReference type="Pfam" id="PF00288">
    <property type="entry name" value="GHMP_kinases_N"/>
    <property type="match status" value="1"/>
</dbReference>
<keyword evidence="9 13" id="KW-0418">Kinase</keyword>
<evidence type="ECO:0000256" key="11">
    <source>
        <dbReference type="ARBA" id="ARBA00049375"/>
    </source>
</evidence>
<sequence>MSASPAIRAGAPDTDLALAAGLRVRVRVPASSANLGPGFDCLGLALGIYDEVTVETTDDGVVVNVSGAAADQVPRDGSHLVARAVARGLEFAGVSAAGLHLTCVNVIPHSRGLGSSAAAVVGGLAAASALIAADGRRPGLTDAELVQLSGEFEGHPDNAAASVLGGGVVTWMTEDGGYFARRVDTHPAVVATAFVPEFESSTTVTRGLLPDDVPRADAVFNVSRAALAVVALTDDPDLLFAATEDRLHQDYRAPALPHTHALVTALRARGHAATVSGAGPAVLVLGTAELDADDAAVAAEHGFVMTPLLIGEGVSTLP</sequence>
<comment type="caution">
    <text evidence="15">The sequence shown here is derived from an EMBL/GenBank/DDBJ whole genome shotgun (WGS) entry which is preliminary data.</text>
</comment>
<comment type="catalytic activity">
    <reaction evidence="11 13">
        <text>L-homoserine + ATP = O-phospho-L-homoserine + ADP + H(+)</text>
        <dbReference type="Rhea" id="RHEA:13985"/>
        <dbReference type="ChEBI" id="CHEBI:15378"/>
        <dbReference type="ChEBI" id="CHEBI:30616"/>
        <dbReference type="ChEBI" id="CHEBI:57476"/>
        <dbReference type="ChEBI" id="CHEBI:57590"/>
        <dbReference type="ChEBI" id="CHEBI:456216"/>
        <dbReference type="EC" id="2.7.1.39"/>
    </reaction>
</comment>
<dbReference type="InterPro" id="IPR006203">
    <property type="entry name" value="GHMP_knse_ATP-bd_CS"/>
</dbReference>
<feature type="domain" description="GHMP kinase N-terminal" evidence="14">
    <location>
        <begin position="80"/>
        <end position="166"/>
    </location>
</feature>
<dbReference type="GO" id="GO:0016301">
    <property type="term" value="F:kinase activity"/>
    <property type="evidence" value="ECO:0007669"/>
    <property type="project" value="UniProtKB-KW"/>
</dbReference>
<keyword evidence="7 13" id="KW-0791">Threonine biosynthesis</keyword>
<comment type="function">
    <text evidence="12 13">Catalyzes the ATP-dependent phosphorylation of L-homoserine to L-homoserine phosphate.</text>
</comment>
<evidence type="ECO:0000256" key="12">
    <source>
        <dbReference type="ARBA" id="ARBA00049954"/>
    </source>
</evidence>
<comment type="similarity">
    <text evidence="2 13">Belongs to the GHMP kinase family. Homoserine kinase subfamily.</text>
</comment>
<feature type="binding site" evidence="13">
    <location>
        <begin position="108"/>
        <end position="118"/>
    </location>
    <ligand>
        <name>ATP</name>
        <dbReference type="ChEBI" id="CHEBI:30616"/>
    </ligand>
</feature>
<dbReference type="SUPFAM" id="SSF55060">
    <property type="entry name" value="GHMP Kinase, C-terminal domain"/>
    <property type="match status" value="1"/>
</dbReference>
<evidence type="ECO:0000256" key="3">
    <source>
        <dbReference type="ARBA" id="ARBA00012078"/>
    </source>
</evidence>
<accession>A0ABP8Z7J5</accession>
<dbReference type="InterPro" id="IPR006204">
    <property type="entry name" value="GHMP_kinase_N_dom"/>
</dbReference>
<keyword evidence="10 13" id="KW-0067">ATP-binding</keyword>
<dbReference type="HAMAP" id="MF_00384">
    <property type="entry name" value="Homoser_kinase"/>
    <property type="match status" value="1"/>
</dbReference>
<dbReference type="Gene3D" id="3.30.70.890">
    <property type="entry name" value="GHMP kinase, C-terminal domain"/>
    <property type="match status" value="1"/>
</dbReference>
<keyword evidence="13" id="KW-0963">Cytoplasm</keyword>
<evidence type="ECO:0000256" key="10">
    <source>
        <dbReference type="ARBA" id="ARBA00022840"/>
    </source>
</evidence>
<dbReference type="InterPro" id="IPR020568">
    <property type="entry name" value="Ribosomal_Su5_D2-typ_SF"/>
</dbReference>
<evidence type="ECO:0000256" key="5">
    <source>
        <dbReference type="ARBA" id="ARBA00022605"/>
    </source>
</evidence>
<dbReference type="Proteomes" id="UP001500822">
    <property type="component" value="Unassembled WGS sequence"/>
</dbReference>
<keyword evidence="6 13" id="KW-0808">Transferase</keyword>
<dbReference type="InterPro" id="IPR036554">
    <property type="entry name" value="GHMP_kinase_C_sf"/>
</dbReference>
<evidence type="ECO:0000259" key="14">
    <source>
        <dbReference type="Pfam" id="PF00288"/>
    </source>
</evidence>
<gene>
    <name evidence="13 15" type="primary">thrB</name>
    <name evidence="15" type="ORF">GCM10023217_17610</name>
</gene>
<evidence type="ECO:0000256" key="8">
    <source>
        <dbReference type="ARBA" id="ARBA00022741"/>
    </source>
</evidence>
<evidence type="ECO:0000256" key="9">
    <source>
        <dbReference type="ARBA" id="ARBA00022777"/>
    </source>
</evidence>
<evidence type="ECO:0000313" key="16">
    <source>
        <dbReference type="Proteomes" id="UP001500822"/>
    </source>
</evidence>
<dbReference type="InterPro" id="IPR000870">
    <property type="entry name" value="Homoserine_kinase"/>
</dbReference>
<name>A0ABP8Z7J5_9ACTN</name>
<evidence type="ECO:0000256" key="6">
    <source>
        <dbReference type="ARBA" id="ARBA00022679"/>
    </source>
</evidence>
<dbReference type="InterPro" id="IPR014721">
    <property type="entry name" value="Ribsml_uS5_D2-typ_fold_subgr"/>
</dbReference>
<dbReference type="PROSITE" id="PS00627">
    <property type="entry name" value="GHMP_KINASES_ATP"/>
    <property type="match status" value="1"/>
</dbReference>
<dbReference type="EMBL" id="BAABIE010000007">
    <property type="protein sequence ID" value="GAA4748053.1"/>
    <property type="molecule type" value="Genomic_DNA"/>
</dbReference>
<comment type="pathway">
    <text evidence="1 13">Amino-acid biosynthesis; L-threonine biosynthesis; L-threonine from L-aspartate: step 4/5.</text>
</comment>
<evidence type="ECO:0000256" key="2">
    <source>
        <dbReference type="ARBA" id="ARBA00007370"/>
    </source>
</evidence>
<dbReference type="RefSeq" id="WP_246995026.1">
    <property type="nucleotide sequence ID" value="NZ_BAABIE010000007.1"/>
</dbReference>
<evidence type="ECO:0000313" key="15">
    <source>
        <dbReference type="EMBL" id="GAA4748053.1"/>
    </source>
</evidence>
<reference evidence="16" key="1">
    <citation type="journal article" date="2019" name="Int. J. Syst. Evol. Microbiol.">
        <title>The Global Catalogue of Microorganisms (GCM) 10K type strain sequencing project: providing services to taxonomists for standard genome sequencing and annotation.</title>
        <authorList>
            <consortium name="The Broad Institute Genomics Platform"/>
            <consortium name="The Broad Institute Genome Sequencing Center for Infectious Disease"/>
            <person name="Wu L."/>
            <person name="Ma J."/>
        </authorList>
    </citation>
    <scope>NUCLEOTIDE SEQUENCE [LARGE SCALE GENOMIC DNA]</scope>
    <source>
        <strain evidence="16">JCM 18077</strain>
    </source>
</reference>
<keyword evidence="5 13" id="KW-0028">Amino-acid biosynthesis</keyword>
<dbReference type="PANTHER" id="PTHR20861">
    <property type="entry name" value="HOMOSERINE/4-DIPHOSPHOCYTIDYL-2-C-METHYL-D-ERYTHRITOL KINASE"/>
    <property type="match status" value="1"/>
</dbReference>
<dbReference type="PIRSF" id="PIRSF000676">
    <property type="entry name" value="Homoser_kin"/>
    <property type="match status" value="1"/>
</dbReference>
<dbReference type="NCBIfam" id="TIGR00191">
    <property type="entry name" value="thrB"/>
    <property type="match status" value="1"/>
</dbReference>
<evidence type="ECO:0000256" key="1">
    <source>
        <dbReference type="ARBA" id="ARBA00005015"/>
    </source>
</evidence>
<evidence type="ECO:0000256" key="13">
    <source>
        <dbReference type="HAMAP-Rule" id="MF_00384"/>
    </source>
</evidence>
<proteinExistence type="inferred from homology"/>
<protein>
    <recommendedName>
        <fullName evidence="4 13">Homoserine kinase</fullName>
        <shortName evidence="13">HK</shortName>
        <shortName evidence="13">HSK</shortName>
        <ecNumber evidence="3 13">2.7.1.39</ecNumber>
    </recommendedName>
</protein>
<evidence type="ECO:0000256" key="4">
    <source>
        <dbReference type="ARBA" id="ARBA00017858"/>
    </source>
</evidence>
<dbReference type="Gene3D" id="3.30.230.10">
    <property type="match status" value="1"/>
</dbReference>
<keyword evidence="8 13" id="KW-0547">Nucleotide-binding</keyword>
<dbReference type="PANTHER" id="PTHR20861:SF1">
    <property type="entry name" value="HOMOSERINE KINASE"/>
    <property type="match status" value="1"/>
</dbReference>
<dbReference type="EC" id="2.7.1.39" evidence="3 13"/>
<evidence type="ECO:0000256" key="7">
    <source>
        <dbReference type="ARBA" id="ARBA00022697"/>
    </source>
</evidence>